<evidence type="ECO:0000256" key="3">
    <source>
        <dbReference type="SAM" id="Phobius"/>
    </source>
</evidence>
<dbReference type="Gene3D" id="3.40.50.1820">
    <property type="entry name" value="alpha/beta hydrolase"/>
    <property type="match status" value="1"/>
</dbReference>
<proteinExistence type="predicted"/>
<evidence type="ECO:0008006" key="7">
    <source>
        <dbReference type="Google" id="ProtNLM"/>
    </source>
</evidence>
<dbReference type="InterPro" id="IPR002471">
    <property type="entry name" value="Pept_S9_AS"/>
</dbReference>
<dbReference type="PANTHER" id="PTHR43265:SF1">
    <property type="entry name" value="ESTERASE ESTD"/>
    <property type="match status" value="1"/>
</dbReference>
<organism evidence="5 6">
    <name type="scientific">Kineococcus aurantiacus</name>
    <dbReference type="NCBI Taxonomy" id="37633"/>
    <lineage>
        <taxon>Bacteria</taxon>
        <taxon>Bacillati</taxon>
        <taxon>Actinomycetota</taxon>
        <taxon>Actinomycetes</taxon>
        <taxon>Kineosporiales</taxon>
        <taxon>Kineosporiaceae</taxon>
        <taxon>Kineococcus</taxon>
    </lineage>
</organism>
<keyword evidence="1" id="KW-0378">Hydrolase</keyword>
<evidence type="ECO:0000256" key="4">
    <source>
        <dbReference type="SAM" id="SignalP"/>
    </source>
</evidence>
<feature type="signal peptide" evidence="4">
    <location>
        <begin position="1"/>
        <end position="32"/>
    </location>
</feature>
<dbReference type="GO" id="GO:0004252">
    <property type="term" value="F:serine-type endopeptidase activity"/>
    <property type="evidence" value="ECO:0007669"/>
    <property type="project" value="InterPro"/>
</dbReference>
<keyword evidence="3" id="KW-0472">Membrane</keyword>
<keyword evidence="6" id="KW-1185">Reference proteome</keyword>
<feature type="compositionally biased region" description="Basic and acidic residues" evidence="2">
    <location>
        <begin position="49"/>
        <end position="62"/>
    </location>
</feature>
<dbReference type="GO" id="GO:0006508">
    <property type="term" value="P:proteolysis"/>
    <property type="evidence" value="ECO:0007669"/>
    <property type="project" value="InterPro"/>
</dbReference>
<protein>
    <recommendedName>
        <fullName evidence="7">Peptidase S9 prolyl oligopeptidase catalytic domain-containing protein</fullName>
    </recommendedName>
</protein>
<feature type="transmembrane region" description="Helical" evidence="3">
    <location>
        <begin position="328"/>
        <end position="350"/>
    </location>
</feature>
<feature type="chain" id="PRO_5030905835" description="Peptidase S9 prolyl oligopeptidase catalytic domain-containing protein" evidence="4">
    <location>
        <begin position="33"/>
        <end position="378"/>
    </location>
</feature>
<dbReference type="PANTHER" id="PTHR43265">
    <property type="entry name" value="ESTERASE ESTD"/>
    <property type="match status" value="1"/>
</dbReference>
<keyword evidence="3" id="KW-0812">Transmembrane</keyword>
<dbReference type="RefSeq" id="WP_179755251.1">
    <property type="nucleotide sequence ID" value="NZ_BAAAGN010000013.1"/>
</dbReference>
<dbReference type="EMBL" id="JACCBB010000001">
    <property type="protein sequence ID" value="NYD24690.1"/>
    <property type="molecule type" value="Genomic_DNA"/>
</dbReference>
<reference evidence="5 6" key="1">
    <citation type="submission" date="2020-07" db="EMBL/GenBank/DDBJ databases">
        <title>Sequencing the genomes of 1000 actinobacteria strains.</title>
        <authorList>
            <person name="Klenk H.-P."/>
        </authorList>
    </citation>
    <scope>NUCLEOTIDE SEQUENCE [LARGE SCALE GENOMIC DNA]</scope>
    <source>
        <strain evidence="5 6">DSM 7487</strain>
    </source>
</reference>
<dbReference type="InterPro" id="IPR029058">
    <property type="entry name" value="AB_hydrolase_fold"/>
</dbReference>
<dbReference type="SUPFAM" id="SSF53474">
    <property type="entry name" value="alpha/beta-Hydrolases"/>
    <property type="match status" value="1"/>
</dbReference>
<dbReference type="AlphaFoldDB" id="A0A7Y9DQ12"/>
<dbReference type="PROSITE" id="PS00708">
    <property type="entry name" value="PRO_ENDOPEP_SER"/>
    <property type="match status" value="1"/>
</dbReference>
<evidence type="ECO:0000256" key="2">
    <source>
        <dbReference type="SAM" id="MobiDB-lite"/>
    </source>
</evidence>
<keyword evidence="4" id="KW-0732">Signal</keyword>
<dbReference type="GO" id="GO:0052689">
    <property type="term" value="F:carboxylic ester hydrolase activity"/>
    <property type="evidence" value="ECO:0007669"/>
    <property type="project" value="TreeGrafter"/>
</dbReference>
<sequence length="378" mass="38566">MRSTRASGVLIVLALTLQGAALLSAPAAPVLAATPITPTTPSTPPVQRQLHDPPAREDLPHRSTETTVSTAAGALAATVLQPETSGAVPGVVLIAGSGAGSRTSLAHVATAFARRGIAVPTYDKDLSAYTPFSRDHAALGRDAAAAAVVLRQRSGVDPTRVGVWGISEGGWVAAADPAIAFAVMVSAPTVTPGQQLEHTIARFLHEHGLGAVRRPLTLHLALGRRVVDHTTCTPPLAQVRQPVLAIFGAEDATVPINTAVAILAQELSTAPAIAVLAGVGHDLTTSPAAVERAGTWMHHPDQERSFDTSVSQGVPVVAMPDPSPATAALLHGANLLMLAGLGLAVVTGLGRALDRLTAARLGAARLSTAPRNASQEAT</sequence>
<feature type="region of interest" description="Disordered" evidence="2">
    <location>
        <begin position="35"/>
        <end position="62"/>
    </location>
</feature>
<dbReference type="Proteomes" id="UP000521922">
    <property type="component" value="Unassembled WGS sequence"/>
</dbReference>
<comment type="caution">
    <text evidence="5">The sequence shown here is derived from an EMBL/GenBank/DDBJ whole genome shotgun (WGS) entry which is preliminary data.</text>
</comment>
<evidence type="ECO:0000313" key="5">
    <source>
        <dbReference type="EMBL" id="NYD24690.1"/>
    </source>
</evidence>
<keyword evidence="3" id="KW-1133">Transmembrane helix</keyword>
<accession>A0A7Y9DQ12</accession>
<evidence type="ECO:0000256" key="1">
    <source>
        <dbReference type="ARBA" id="ARBA00022801"/>
    </source>
</evidence>
<gene>
    <name evidence="5" type="ORF">BJ968_004230</name>
</gene>
<name>A0A7Y9DQ12_9ACTN</name>
<evidence type="ECO:0000313" key="6">
    <source>
        <dbReference type="Proteomes" id="UP000521922"/>
    </source>
</evidence>
<dbReference type="InterPro" id="IPR053145">
    <property type="entry name" value="AB_hydrolase_Est10"/>
</dbReference>